<dbReference type="PANTHER" id="PTHR21472">
    <property type="entry name" value="ENDONUCLEASE DOMAIN-CONTAINING 1 PROTEIN ENDOD1"/>
    <property type="match status" value="1"/>
</dbReference>
<feature type="domain" description="ENPP1-3/EXOG-like endonuclease/phosphodiesterase" evidence="2">
    <location>
        <begin position="56"/>
        <end position="274"/>
    </location>
</feature>
<reference evidence="4" key="1">
    <citation type="submission" date="2025-08" db="UniProtKB">
        <authorList>
            <consortium name="RefSeq"/>
        </authorList>
    </citation>
    <scope>IDENTIFICATION</scope>
    <source>
        <tissue evidence="4">Muscle</tissue>
    </source>
</reference>
<dbReference type="PANTHER" id="PTHR21472:SF30">
    <property type="entry name" value="ENDONUCLEASE DOMAIN-CONTAINING 1 PROTEIN-RELATED"/>
    <property type="match status" value="1"/>
</dbReference>
<dbReference type="SMART" id="SM00892">
    <property type="entry name" value="Endonuclease_NS"/>
    <property type="match status" value="1"/>
</dbReference>
<dbReference type="GO" id="GO:0016787">
    <property type="term" value="F:hydrolase activity"/>
    <property type="evidence" value="ECO:0007669"/>
    <property type="project" value="InterPro"/>
</dbReference>
<dbReference type="InterPro" id="IPR001604">
    <property type="entry name" value="Endo_G_ENPP1-like_dom"/>
</dbReference>
<dbReference type="RefSeq" id="XP_042571908.1">
    <property type="nucleotide sequence ID" value="XM_042715974.1"/>
</dbReference>
<evidence type="ECO:0000259" key="2">
    <source>
        <dbReference type="SMART" id="SM00477"/>
    </source>
</evidence>
<accession>A0A9Q9VVE4</accession>
<gene>
    <name evidence="4" type="primary">LOC122135759</name>
</gene>
<dbReference type="OrthoDB" id="69221at2759"/>
<feature type="chain" id="PRO_5040112869" evidence="1">
    <location>
        <begin position="19"/>
        <end position="277"/>
    </location>
</feature>
<dbReference type="InterPro" id="IPR039015">
    <property type="entry name" value="ENDOD1"/>
</dbReference>
<evidence type="ECO:0000313" key="4">
    <source>
        <dbReference type="RefSeq" id="XP_042571908.1"/>
    </source>
</evidence>
<dbReference type="SMART" id="SM00477">
    <property type="entry name" value="NUC"/>
    <property type="match status" value="1"/>
</dbReference>
<dbReference type="Proteomes" id="UP001155660">
    <property type="component" value="Chromosome B1"/>
</dbReference>
<evidence type="ECO:0000259" key="3">
    <source>
        <dbReference type="SMART" id="SM00892"/>
    </source>
</evidence>
<dbReference type="GO" id="GO:0003676">
    <property type="term" value="F:nucleic acid binding"/>
    <property type="evidence" value="ECO:0007669"/>
    <property type="project" value="InterPro"/>
</dbReference>
<organism evidence="4">
    <name type="scientific">Cyprinus carpio</name>
    <name type="common">Common carp</name>
    <dbReference type="NCBI Taxonomy" id="7962"/>
    <lineage>
        <taxon>Eukaryota</taxon>
        <taxon>Metazoa</taxon>
        <taxon>Chordata</taxon>
        <taxon>Craniata</taxon>
        <taxon>Vertebrata</taxon>
        <taxon>Euteleostomi</taxon>
        <taxon>Actinopterygii</taxon>
        <taxon>Neopterygii</taxon>
        <taxon>Teleostei</taxon>
        <taxon>Ostariophysi</taxon>
        <taxon>Cypriniformes</taxon>
        <taxon>Cyprinidae</taxon>
        <taxon>Cyprininae</taxon>
        <taxon>Cyprinus</taxon>
    </lineage>
</organism>
<evidence type="ECO:0000256" key="1">
    <source>
        <dbReference type="SAM" id="SignalP"/>
    </source>
</evidence>
<dbReference type="AlphaFoldDB" id="A0A9Q9VVE4"/>
<feature type="signal peptide" evidence="1">
    <location>
        <begin position="1"/>
        <end position="18"/>
    </location>
</feature>
<dbReference type="GeneID" id="122135759"/>
<proteinExistence type="predicted"/>
<dbReference type="GO" id="GO:0046872">
    <property type="term" value="F:metal ion binding"/>
    <property type="evidence" value="ECO:0007669"/>
    <property type="project" value="InterPro"/>
</dbReference>
<dbReference type="InterPro" id="IPR020821">
    <property type="entry name" value="ENPP1-3/EXOG-like_nuc-like"/>
</dbReference>
<sequence length="277" mass="31655">MLLLLHVLMLSLLSGGSAKVVKDFEKECGQFFANGKSPTRFPDPQYRQICQTLNDEVYYATFYNTSNRIPVYSAYKFEGIKNCTRIVKWYIEPQLDDNNASPNMKLEKDVKIQGLGDHQAINEDYKNSKYERGHLEPVFQAQSQGCADATFTLTNAAPQNSSFNRGQWRVLERNIAKNLSNQCPPNMYSFYIVTGVVPGTKIINNRVKVPSHFWTAYCCLDNNKKPHFSGGFIGVNENFPPEEKTVKDLETELAKLYKVESFEVFNYSTEPPAKKRK</sequence>
<keyword evidence="1" id="KW-0732">Signal</keyword>
<dbReference type="Pfam" id="PF01223">
    <property type="entry name" value="Endonuclease_NS"/>
    <property type="match status" value="1"/>
</dbReference>
<name>A0A9Q9VVE4_CYPCA</name>
<protein>
    <submittedName>
        <fullName evidence="4">Endonuclease domain-containing 1 protein-like</fullName>
    </submittedName>
</protein>
<dbReference type="KEGG" id="ccar:122135759"/>
<feature type="domain" description="DNA/RNA non-specific endonuclease/pyrophosphatase/phosphodiesterase" evidence="3">
    <location>
        <begin position="55"/>
        <end position="274"/>
    </location>
</feature>